<evidence type="ECO:0000313" key="2">
    <source>
        <dbReference type="EMBL" id="KAH0560053.1"/>
    </source>
</evidence>
<gene>
    <name evidence="2" type="ORF">GP486_003426</name>
</gene>
<dbReference type="PANTHER" id="PTHR35392">
    <property type="entry name" value="ZN(II)2CYS6 TRANSCRIPTION FACTOR (EUROFUNG)-RELATED-RELATED"/>
    <property type="match status" value="1"/>
</dbReference>
<name>A0A9P8RQP3_9PEZI</name>
<organism evidence="2 3">
    <name type="scientific">Trichoglossum hirsutum</name>
    <dbReference type="NCBI Taxonomy" id="265104"/>
    <lineage>
        <taxon>Eukaryota</taxon>
        <taxon>Fungi</taxon>
        <taxon>Dikarya</taxon>
        <taxon>Ascomycota</taxon>
        <taxon>Pezizomycotina</taxon>
        <taxon>Geoglossomycetes</taxon>
        <taxon>Geoglossales</taxon>
        <taxon>Geoglossaceae</taxon>
        <taxon>Trichoglossum</taxon>
    </lineage>
</organism>
<feature type="non-terminal residue" evidence="2">
    <location>
        <position position="1"/>
    </location>
</feature>
<dbReference type="InterPro" id="IPR052973">
    <property type="entry name" value="Fungal_sec-metab_reg_TF"/>
</dbReference>
<evidence type="ECO:0000256" key="1">
    <source>
        <dbReference type="ARBA" id="ARBA00023242"/>
    </source>
</evidence>
<sequence length="755" mass="84541">MEAKQGTAPNATSRAVNDLLVGIGSWDCDISDPKNLRHPPLSTEASSDDPLALSGNGNCPFHLATIYKEATQDAQVGNWNALATWLSENYPHELYLVEHGDRQDTRNPAMMEHTSTDGDGLLGLQRPNGNEVPVSELFPVFAERSGLFVDDEDAENGENPQGFFREAYLCSSLSTYTGGVLAPEGESLCLADYHRIELPIQFDPADTPRINPTTCGPVQSPLPENTGELRGDINVRWPDIARELLNLPDLPEQIHSNVDEPCRYGVRREASMVLEAGIHILPKVTLTSTQSTNPATEQYNRFPSAGITGQESLETIDVLEEPESLSASTVLVPEAVVAAESRIPRAGDIQVLNTHESQPEPYTKALGTLARPDPVAPAGSPSVWAGAAVSGMGAYLAPQPRSLNHPAVPPNSQVGARGLPNLETQMVETRKSWFPTYEPDGDVDIFSGRKRRPKLTEEKRRERGKVRENKACFRCRKLRIKCDTETTCKACGDIKPGIRKQLCIREYLSSKPFYFQGVMLTYDYSEDLKTLFQIPSAKVRMIRLRLTRAKEAPLLVLPVRQSYCSAIKWEWEEWVDEERPQITSFEMTQSGPCYTLADFKETWPLVKTWVQKLRPFCHAKMTAEPSIVSIMLKLADRYCTRKLPGIELIQTAVDLWSVSYITDGVGFSMADERDDAVDKSEYGDSMYRSCNIVNPALQMQLRTMINSYGRELEKTTLKEIEKMSLRPDKKKRLWLPIFISLFVLFETAEWDLYEG</sequence>
<comment type="caution">
    <text evidence="2">The sequence shown here is derived from an EMBL/GenBank/DDBJ whole genome shotgun (WGS) entry which is preliminary data.</text>
</comment>
<evidence type="ECO:0008006" key="4">
    <source>
        <dbReference type="Google" id="ProtNLM"/>
    </source>
</evidence>
<accession>A0A9P8RQP3</accession>
<dbReference type="GO" id="GO:0000981">
    <property type="term" value="F:DNA-binding transcription factor activity, RNA polymerase II-specific"/>
    <property type="evidence" value="ECO:0007669"/>
    <property type="project" value="InterPro"/>
</dbReference>
<evidence type="ECO:0000313" key="3">
    <source>
        <dbReference type="Proteomes" id="UP000750711"/>
    </source>
</evidence>
<dbReference type="GO" id="GO:0008270">
    <property type="term" value="F:zinc ion binding"/>
    <property type="evidence" value="ECO:0007669"/>
    <property type="project" value="InterPro"/>
</dbReference>
<dbReference type="Proteomes" id="UP000750711">
    <property type="component" value="Unassembled WGS sequence"/>
</dbReference>
<proteinExistence type="predicted"/>
<keyword evidence="1" id="KW-0539">Nucleus</keyword>
<reference evidence="2" key="1">
    <citation type="submission" date="2021-03" db="EMBL/GenBank/DDBJ databases">
        <title>Comparative genomics and phylogenomic investigation of the class Geoglossomycetes provide insights into ecological specialization and systematics.</title>
        <authorList>
            <person name="Melie T."/>
            <person name="Pirro S."/>
            <person name="Miller A.N."/>
            <person name="Quandt A."/>
        </authorList>
    </citation>
    <scope>NUCLEOTIDE SEQUENCE</scope>
    <source>
        <strain evidence="2">CAQ_001_2017</strain>
    </source>
</reference>
<dbReference type="InterPro" id="IPR001138">
    <property type="entry name" value="Zn2Cys6_DnaBD"/>
</dbReference>
<dbReference type="EMBL" id="JAGHQM010000460">
    <property type="protein sequence ID" value="KAH0560053.1"/>
    <property type="molecule type" value="Genomic_DNA"/>
</dbReference>
<dbReference type="CDD" id="cd00067">
    <property type="entry name" value="GAL4"/>
    <property type="match status" value="1"/>
</dbReference>
<protein>
    <recommendedName>
        <fullName evidence="4">Zn(2)-C6 fungal-type domain-containing protein</fullName>
    </recommendedName>
</protein>
<dbReference type="PANTHER" id="PTHR35392:SF3">
    <property type="entry name" value="ZN(2)-C6 FUNGAL-TYPE DOMAIN-CONTAINING PROTEIN"/>
    <property type="match status" value="1"/>
</dbReference>
<keyword evidence="3" id="KW-1185">Reference proteome</keyword>
<dbReference type="AlphaFoldDB" id="A0A9P8RQP3"/>